<keyword evidence="7" id="KW-0479">Metal-binding</keyword>
<protein>
    <recommendedName>
        <fullName evidence="5">3-dehydroquinate synthase</fullName>
        <ecNumber evidence="5">4.2.3.4</ecNumber>
    </recommendedName>
</protein>
<evidence type="ECO:0000256" key="7">
    <source>
        <dbReference type="ARBA" id="ARBA00022723"/>
    </source>
</evidence>
<gene>
    <name evidence="15" type="ORF">METZ01_LOCUS314982</name>
</gene>
<keyword evidence="6" id="KW-0028">Amino-acid biosynthesis</keyword>
<evidence type="ECO:0000256" key="5">
    <source>
        <dbReference type="ARBA" id="ARBA00013031"/>
    </source>
</evidence>
<organism evidence="15">
    <name type="scientific">marine metagenome</name>
    <dbReference type="NCBI Taxonomy" id="408172"/>
    <lineage>
        <taxon>unclassified sequences</taxon>
        <taxon>metagenomes</taxon>
        <taxon>ecological metagenomes</taxon>
    </lineage>
</organism>
<evidence type="ECO:0000256" key="2">
    <source>
        <dbReference type="ARBA" id="ARBA00001911"/>
    </source>
</evidence>
<dbReference type="EMBL" id="UINC01101372">
    <property type="protein sequence ID" value="SVC62128.1"/>
    <property type="molecule type" value="Genomic_DNA"/>
</dbReference>
<dbReference type="InterPro" id="IPR030960">
    <property type="entry name" value="DHQS/DOIS_N"/>
</dbReference>
<dbReference type="InterPro" id="IPR050071">
    <property type="entry name" value="Dehydroquinate_synthase"/>
</dbReference>
<keyword evidence="9" id="KW-0862">Zinc</keyword>
<dbReference type="PANTHER" id="PTHR43622:SF7">
    <property type="entry name" value="3-DEHYDROQUINATE SYNTHASE, CHLOROPLASTIC"/>
    <property type="match status" value="1"/>
</dbReference>
<dbReference type="GO" id="GO:0008652">
    <property type="term" value="P:amino acid biosynthetic process"/>
    <property type="evidence" value="ECO:0007669"/>
    <property type="project" value="UniProtKB-KW"/>
</dbReference>
<comment type="catalytic activity">
    <reaction evidence="1">
        <text>7-phospho-2-dehydro-3-deoxy-D-arabino-heptonate = 3-dehydroquinate + phosphate</text>
        <dbReference type="Rhea" id="RHEA:21968"/>
        <dbReference type="ChEBI" id="CHEBI:32364"/>
        <dbReference type="ChEBI" id="CHEBI:43474"/>
        <dbReference type="ChEBI" id="CHEBI:58394"/>
        <dbReference type="EC" id="4.2.3.4"/>
    </reaction>
</comment>
<dbReference type="NCBIfam" id="TIGR01357">
    <property type="entry name" value="aroB"/>
    <property type="match status" value="1"/>
</dbReference>
<dbReference type="InterPro" id="IPR016037">
    <property type="entry name" value="DHQ_synth_AroB"/>
</dbReference>
<feature type="non-terminal residue" evidence="15">
    <location>
        <position position="1"/>
    </location>
</feature>
<evidence type="ECO:0000256" key="9">
    <source>
        <dbReference type="ARBA" id="ARBA00022833"/>
    </source>
</evidence>
<comment type="pathway">
    <text evidence="4">Metabolic intermediate biosynthesis; chorismate biosynthesis; chorismate from D-erythrose 4-phosphate and phosphoenolpyruvate: step 2/7.</text>
</comment>
<evidence type="ECO:0000256" key="1">
    <source>
        <dbReference type="ARBA" id="ARBA00001393"/>
    </source>
</evidence>
<feature type="non-terminal residue" evidence="15">
    <location>
        <position position="366"/>
    </location>
</feature>
<proteinExistence type="predicted"/>
<dbReference type="InterPro" id="IPR056179">
    <property type="entry name" value="DHQS_C"/>
</dbReference>
<dbReference type="GO" id="GO:0000166">
    <property type="term" value="F:nucleotide binding"/>
    <property type="evidence" value="ECO:0007669"/>
    <property type="project" value="UniProtKB-KW"/>
</dbReference>
<evidence type="ECO:0000259" key="13">
    <source>
        <dbReference type="Pfam" id="PF01761"/>
    </source>
</evidence>
<feature type="domain" description="3-dehydroquinate synthase N-terminal" evidence="13">
    <location>
        <begin position="132"/>
        <end position="243"/>
    </location>
</feature>
<feature type="domain" description="3-dehydroquinate synthase C-terminal" evidence="14">
    <location>
        <begin position="246"/>
        <end position="366"/>
    </location>
</feature>
<reference evidence="15" key="1">
    <citation type="submission" date="2018-05" db="EMBL/GenBank/DDBJ databases">
        <authorList>
            <person name="Lanie J.A."/>
            <person name="Ng W.-L."/>
            <person name="Kazmierczak K.M."/>
            <person name="Andrzejewski T.M."/>
            <person name="Davidsen T.M."/>
            <person name="Wayne K.J."/>
            <person name="Tettelin H."/>
            <person name="Glass J.I."/>
            <person name="Rusch D."/>
            <person name="Podicherti R."/>
            <person name="Tsui H.-C.T."/>
            <person name="Winkler M.E."/>
        </authorList>
    </citation>
    <scope>NUCLEOTIDE SEQUENCE</scope>
</reference>
<dbReference type="PANTHER" id="PTHR43622">
    <property type="entry name" value="3-DEHYDROQUINATE SYNTHASE"/>
    <property type="match status" value="1"/>
</dbReference>
<comment type="cofactor">
    <cofactor evidence="2">
        <name>NAD(+)</name>
        <dbReference type="ChEBI" id="CHEBI:57540"/>
    </cofactor>
</comment>
<dbReference type="GO" id="GO:0005737">
    <property type="term" value="C:cytoplasm"/>
    <property type="evidence" value="ECO:0007669"/>
    <property type="project" value="InterPro"/>
</dbReference>
<dbReference type="Pfam" id="PF01761">
    <property type="entry name" value="DHQ_synthase"/>
    <property type="match status" value="1"/>
</dbReference>
<evidence type="ECO:0000256" key="11">
    <source>
        <dbReference type="ARBA" id="ARBA00023141"/>
    </source>
</evidence>
<dbReference type="GO" id="GO:0046872">
    <property type="term" value="F:metal ion binding"/>
    <property type="evidence" value="ECO:0007669"/>
    <property type="project" value="UniProtKB-KW"/>
</dbReference>
<dbReference type="GO" id="GO:0009073">
    <property type="term" value="P:aromatic amino acid family biosynthetic process"/>
    <property type="evidence" value="ECO:0007669"/>
    <property type="project" value="UniProtKB-KW"/>
</dbReference>
<comment type="cofactor">
    <cofactor evidence="3">
        <name>Zn(2+)</name>
        <dbReference type="ChEBI" id="CHEBI:29105"/>
    </cofactor>
</comment>
<dbReference type="CDD" id="cd08195">
    <property type="entry name" value="DHQS"/>
    <property type="match status" value="1"/>
</dbReference>
<evidence type="ECO:0000256" key="8">
    <source>
        <dbReference type="ARBA" id="ARBA00022741"/>
    </source>
</evidence>
<sequence>PLLQGEDPLGLAVELKAGRAAAYAQAHWTVHTDDLSVQDIAREVVRAAKMLDVRDEEAKDSHGSDLAAVVHSATGPCPAYAGNGLIEDIGAMCRNAGLTSTAYVISDSNVFNTHGRKVQISLEAADIPVHTFVVPSGETSKSVETLEACYQWLAEQRAERSHFIVAVGGGVIGDLAGFAAATFNRGLPVVQVPTSLAAMVDASIGGKTAINLSAGKNLVGAFYQPRMVLADIESLASLPERERAAGWSEAVKHGLILDADLFRTFEEHSEAITNLEQPLTSDVVRRSMAVKANVVTRDERETLGLRILLNYGHTIGHGLETATEYGTLLHGEAVAIGMTAAVRISQGMGLIGDDVVSRQDKVLKQY</sequence>
<name>A0A382NNR8_9ZZZZ</name>
<dbReference type="GO" id="GO:0003856">
    <property type="term" value="F:3-dehydroquinate synthase activity"/>
    <property type="evidence" value="ECO:0007669"/>
    <property type="project" value="UniProtKB-EC"/>
</dbReference>
<evidence type="ECO:0000256" key="4">
    <source>
        <dbReference type="ARBA" id="ARBA00004661"/>
    </source>
</evidence>
<dbReference type="Gene3D" id="3.40.50.1970">
    <property type="match status" value="1"/>
</dbReference>
<keyword evidence="10" id="KW-0520">NAD</keyword>
<dbReference type="EC" id="4.2.3.4" evidence="5"/>
<dbReference type="AlphaFoldDB" id="A0A382NNR8"/>
<keyword evidence="12" id="KW-0456">Lyase</keyword>
<keyword evidence="8" id="KW-0547">Nucleotide-binding</keyword>
<dbReference type="Gene3D" id="1.20.1090.10">
    <property type="entry name" value="Dehydroquinate synthase-like - alpha domain"/>
    <property type="match status" value="1"/>
</dbReference>
<evidence type="ECO:0000256" key="12">
    <source>
        <dbReference type="ARBA" id="ARBA00023239"/>
    </source>
</evidence>
<dbReference type="SUPFAM" id="SSF56796">
    <property type="entry name" value="Dehydroquinate synthase-like"/>
    <property type="match status" value="1"/>
</dbReference>
<dbReference type="FunFam" id="3.40.50.1970:FF:000007">
    <property type="entry name" value="Pentafunctional AROM polypeptide"/>
    <property type="match status" value="1"/>
</dbReference>
<evidence type="ECO:0000256" key="3">
    <source>
        <dbReference type="ARBA" id="ARBA00001947"/>
    </source>
</evidence>
<evidence type="ECO:0000256" key="10">
    <source>
        <dbReference type="ARBA" id="ARBA00023027"/>
    </source>
</evidence>
<accession>A0A382NNR8</accession>
<evidence type="ECO:0000256" key="6">
    <source>
        <dbReference type="ARBA" id="ARBA00022605"/>
    </source>
</evidence>
<evidence type="ECO:0000313" key="15">
    <source>
        <dbReference type="EMBL" id="SVC62128.1"/>
    </source>
</evidence>
<dbReference type="Pfam" id="PF24621">
    <property type="entry name" value="DHQS_C"/>
    <property type="match status" value="1"/>
</dbReference>
<keyword evidence="11" id="KW-0057">Aromatic amino acid biosynthesis</keyword>
<evidence type="ECO:0000259" key="14">
    <source>
        <dbReference type="Pfam" id="PF24621"/>
    </source>
</evidence>